<dbReference type="HOGENOM" id="CLU_199238_0_0_1"/>
<dbReference type="eggNOG" id="ENOG502T0TG">
    <property type="taxonomic scope" value="Eukaryota"/>
</dbReference>
<sequence>MPAISNSIVVRDAVSHLAKRSNWAAREPGVVLVFCIVFIVGCLLIALWIHKFIKARRERRAQGGSQEMMADRHTI</sequence>
<feature type="transmembrane region" description="Helical" evidence="1">
    <location>
        <begin position="29"/>
        <end position="50"/>
    </location>
</feature>
<dbReference type="GeneID" id="18259268"/>
<evidence type="ECO:0000256" key="1">
    <source>
        <dbReference type="SAM" id="Phobius"/>
    </source>
</evidence>
<gene>
    <name evidence="2" type="ORF">CTHT_0052300</name>
</gene>
<keyword evidence="1" id="KW-0472">Membrane</keyword>
<proteinExistence type="predicted"/>
<protein>
    <submittedName>
        <fullName evidence="2">Uncharacterized protein</fullName>
    </submittedName>
</protein>
<name>G0SDM4_CHATD</name>
<evidence type="ECO:0000313" key="2">
    <source>
        <dbReference type="EMBL" id="EGS18625.1"/>
    </source>
</evidence>
<dbReference type="RefSeq" id="XP_006695570.1">
    <property type="nucleotide sequence ID" value="XM_006695507.1"/>
</dbReference>
<accession>G0SDM4</accession>
<dbReference type="AlphaFoldDB" id="G0SDM4"/>
<keyword evidence="1" id="KW-0812">Transmembrane</keyword>
<keyword evidence="1" id="KW-1133">Transmembrane helix</keyword>
<dbReference type="STRING" id="759272.G0SDM4"/>
<organism evidence="3">
    <name type="scientific">Chaetomium thermophilum (strain DSM 1495 / CBS 144.50 / IMI 039719)</name>
    <name type="common">Thermochaetoides thermophila</name>
    <dbReference type="NCBI Taxonomy" id="759272"/>
    <lineage>
        <taxon>Eukaryota</taxon>
        <taxon>Fungi</taxon>
        <taxon>Dikarya</taxon>
        <taxon>Ascomycota</taxon>
        <taxon>Pezizomycotina</taxon>
        <taxon>Sordariomycetes</taxon>
        <taxon>Sordariomycetidae</taxon>
        <taxon>Sordariales</taxon>
        <taxon>Chaetomiaceae</taxon>
        <taxon>Thermochaetoides</taxon>
    </lineage>
</organism>
<dbReference type="EMBL" id="GL988045">
    <property type="protein sequence ID" value="EGS18625.1"/>
    <property type="molecule type" value="Genomic_DNA"/>
</dbReference>
<dbReference type="Proteomes" id="UP000008066">
    <property type="component" value="Unassembled WGS sequence"/>
</dbReference>
<dbReference type="KEGG" id="cthr:CTHT_0052300"/>
<dbReference type="OMA" id="LIALWIH"/>
<reference evidence="2 3" key="1">
    <citation type="journal article" date="2011" name="Cell">
        <title>Insight into structure and assembly of the nuclear pore complex by utilizing the genome of a eukaryotic thermophile.</title>
        <authorList>
            <person name="Amlacher S."/>
            <person name="Sarges P."/>
            <person name="Flemming D."/>
            <person name="van Noort V."/>
            <person name="Kunze R."/>
            <person name="Devos D.P."/>
            <person name="Arumugam M."/>
            <person name="Bork P."/>
            <person name="Hurt E."/>
        </authorList>
    </citation>
    <scope>NUCLEOTIDE SEQUENCE [LARGE SCALE GENOMIC DNA]</scope>
    <source>
        <strain evidence="3">DSM 1495 / CBS 144.50 / IMI 039719</strain>
    </source>
</reference>
<dbReference type="OrthoDB" id="5402816at2759"/>
<keyword evidence="3" id="KW-1185">Reference proteome</keyword>
<evidence type="ECO:0000313" key="3">
    <source>
        <dbReference type="Proteomes" id="UP000008066"/>
    </source>
</evidence>